<protein>
    <submittedName>
        <fullName evidence="3">Uncharacterized protein</fullName>
    </submittedName>
</protein>
<name>D5RK41_9PROT</name>
<dbReference type="RefSeq" id="WP_007005300.1">
    <property type="nucleotide sequence ID" value="NZ_GG770781.1"/>
</dbReference>
<dbReference type="AlphaFoldDB" id="D5RK41"/>
<reference evidence="3 4" key="1">
    <citation type="submission" date="2010-04" db="EMBL/GenBank/DDBJ databases">
        <authorList>
            <person name="Qin X."/>
            <person name="Bachman B."/>
            <person name="Battles P."/>
            <person name="Bell A."/>
            <person name="Bess C."/>
            <person name="Bickham C."/>
            <person name="Chaboub L."/>
            <person name="Chen D."/>
            <person name="Coyle M."/>
            <person name="Deiros D.R."/>
            <person name="Dinh H."/>
            <person name="Forbes L."/>
            <person name="Fowler G."/>
            <person name="Francisco L."/>
            <person name="Fu Q."/>
            <person name="Gubbala S."/>
            <person name="Hale W."/>
            <person name="Han Y."/>
            <person name="Hemphill L."/>
            <person name="Highlander S.K."/>
            <person name="Hirani K."/>
            <person name="Hogues M."/>
            <person name="Jackson L."/>
            <person name="Jakkamsetti A."/>
            <person name="Javaid M."/>
            <person name="Jiang H."/>
            <person name="Korchina V."/>
            <person name="Kovar C."/>
            <person name="Lara F."/>
            <person name="Lee S."/>
            <person name="Mata R."/>
            <person name="Mathew T."/>
            <person name="Moen C."/>
            <person name="Morales K."/>
            <person name="Munidasa M."/>
            <person name="Nazareth L."/>
            <person name="Ngo R."/>
            <person name="Nguyen L."/>
            <person name="Okwuonu G."/>
            <person name="Ongeri F."/>
            <person name="Patil S."/>
            <person name="Petrosino J."/>
            <person name="Pham C."/>
            <person name="Pham P."/>
            <person name="Pu L.-L."/>
            <person name="Puazo M."/>
            <person name="Raj R."/>
            <person name="Reid J."/>
            <person name="Rouhana J."/>
            <person name="Saada N."/>
            <person name="Shang Y."/>
            <person name="Simmons D."/>
            <person name="Thornton R."/>
            <person name="Warren J."/>
            <person name="Weissenberger G."/>
            <person name="Zhang J."/>
            <person name="Zhang L."/>
            <person name="Zhou C."/>
            <person name="Zhu D."/>
            <person name="Muzny D."/>
            <person name="Worley K."/>
            <person name="Gibbs R."/>
        </authorList>
    </citation>
    <scope>NUCLEOTIDE SEQUENCE [LARGE SCALE GENOMIC DNA]</scope>
    <source>
        <strain evidence="3 4">ATCC 49957</strain>
    </source>
</reference>
<evidence type="ECO:0000256" key="2">
    <source>
        <dbReference type="SAM" id="MobiDB-lite"/>
    </source>
</evidence>
<keyword evidence="4" id="KW-1185">Reference proteome</keyword>
<dbReference type="HOGENOM" id="CLU_1132430_0_0_5"/>
<feature type="region of interest" description="Disordered" evidence="2">
    <location>
        <begin position="1"/>
        <end position="26"/>
    </location>
</feature>
<dbReference type="Proteomes" id="UP000005324">
    <property type="component" value="Unassembled WGS sequence"/>
</dbReference>
<gene>
    <name evidence="3" type="ORF">HMPREF0731_1451</name>
</gene>
<dbReference type="EMBL" id="ADVL01000239">
    <property type="protein sequence ID" value="EFH12323.1"/>
    <property type="molecule type" value="Genomic_DNA"/>
</dbReference>
<keyword evidence="1" id="KW-0175">Coiled coil</keyword>
<feature type="coiled-coil region" evidence="1">
    <location>
        <begin position="193"/>
        <end position="227"/>
    </location>
</feature>
<comment type="caution">
    <text evidence="3">The sequence shown here is derived from an EMBL/GenBank/DDBJ whole genome shotgun (WGS) entry which is preliminary data.</text>
</comment>
<organism evidence="3 4">
    <name type="scientific">Pseudoroseomonas cervicalis ATCC 49957</name>
    <dbReference type="NCBI Taxonomy" id="525371"/>
    <lineage>
        <taxon>Bacteria</taxon>
        <taxon>Pseudomonadati</taxon>
        <taxon>Pseudomonadota</taxon>
        <taxon>Alphaproteobacteria</taxon>
        <taxon>Acetobacterales</taxon>
        <taxon>Roseomonadaceae</taxon>
        <taxon>Roseomonas</taxon>
    </lineage>
</organism>
<sequence length="232" mass="25922">MSGKRSRGALRAFLAQEEEAPPPDPRAAALRGLAAEEAEGLEAIRSVFAGTGLPDDPARLRQMLRIRAEIRKEWGDARDSFLAIGRALLALEQSLTKAEMQRLRQGTERIFPFSDATATQLRQIARAVESGRLPQQDCPGSYGTAYQITLLSDGQLRLARERGLIRPDVTRREILELRRATPQSAPRPAGADLAALREEQRRLAQRRDRLAEALEAVETRLRQIEEQLARRA</sequence>
<accession>D5RK41</accession>
<evidence type="ECO:0000313" key="3">
    <source>
        <dbReference type="EMBL" id="EFH12323.1"/>
    </source>
</evidence>
<proteinExistence type="predicted"/>
<evidence type="ECO:0000313" key="4">
    <source>
        <dbReference type="Proteomes" id="UP000005324"/>
    </source>
</evidence>
<dbReference type="OrthoDB" id="7266764at2"/>
<evidence type="ECO:0000256" key="1">
    <source>
        <dbReference type="SAM" id="Coils"/>
    </source>
</evidence>